<accession>A0A1W1BRV9</accession>
<organism evidence="2">
    <name type="scientific">hydrothermal vent metagenome</name>
    <dbReference type="NCBI Taxonomy" id="652676"/>
    <lineage>
        <taxon>unclassified sequences</taxon>
        <taxon>metagenomes</taxon>
        <taxon>ecological metagenomes</taxon>
    </lineage>
</organism>
<dbReference type="Gene3D" id="3.60.10.10">
    <property type="entry name" value="Endonuclease/exonuclease/phosphatase"/>
    <property type="match status" value="1"/>
</dbReference>
<protein>
    <recommendedName>
        <fullName evidence="1">Endonuclease/exonuclease/phosphatase domain-containing protein</fullName>
    </recommendedName>
</protein>
<dbReference type="AlphaFoldDB" id="A0A1W1BRV9"/>
<sequence length="338" mass="40082">MMRFLALLSLFAALLFGETTLKIAEYNVQNLFDLHYDGSEYKEYIPNSSSNWNKRTYNIKLKHIARVIKDLDADIVALEEVENLHSLKDLRKTLQRMGVYYRYYAIADAKATTVKVAVLSKIPFVYKKEIWVSHTKEYRNILELKYKVGHESFYLFVNHWKSKSGAESRRIVSAKALKQRIEQIGYDKNIIITGDFNSDFEEYIKFRRRYKLNDTHGKTGINHILNTIKVTTPAKEAHLLPKELYNLWYDLPREEQWNYIHRRNKETLDSIIISKPVLERGGFDYIYGSFGVLKKPYLFYKKRYINRWYIRYSHNGARHMGKGYSDHLPIFAKFVVSE</sequence>
<feature type="domain" description="Endonuclease/exonuclease/phosphatase" evidence="1">
    <location>
        <begin position="23"/>
        <end position="332"/>
    </location>
</feature>
<evidence type="ECO:0000313" key="2">
    <source>
        <dbReference type="EMBL" id="SFV56253.1"/>
    </source>
</evidence>
<evidence type="ECO:0000259" key="1">
    <source>
        <dbReference type="Pfam" id="PF19580"/>
    </source>
</evidence>
<proteinExistence type="predicted"/>
<dbReference type="PANTHER" id="PTHR42834">
    <property type="entry name" value="ENDONUCLEASE/EXONUCLEASE/PHOSPHATASE FAMILY PROTEIN (AFU_ORTHOLOGUE AFUA_3G09210)"/>
    <property type="match status" value="1"/>
</dbReference>
<dbReference type="InterPro" id="IPR036691">
    <property type="entry name" value="Endo/exonu/phosph_ase_sf"/>
</dbReference>
<gene>
    <name evidence="2" type="ORF">MNB_SM-7-369</name>
</gene>
<reference evidence="2" key="1">
    <citation type="submission" date="2016-10" db="EMBL/GenBank/DDBJ databases">
        <authorList>
            <person name="de Groot N.N."/>
        </authorList>
    </citation>
    <scope>NUCLEOTIDE SEQUENCE</scope>
</reference>
<dbReference type="EMBL" id="FPHB01000038">
    <property type="protein sequence ID" value="SFV56253.1"/>
    <property type="molecule type" value="Genomic_DNA"/>
</dbReference>
<dbReference type="SUPFAM" id="SSF56219">
    <property type="entry name" value="DNase I-like"/>
    <property type="match status" value="1"/>
</dbReference>
<name>A0A1W1BRV9_9ZZZZ</name>
<dbReference type="GO" id="GO:0003824">
    <property type="term" value="F:catalytic activity"/>
    <property type="evidence" value="ECO:0007669"/>
    <property type="project" value="InterPro"/>
</dbReference>
<dbReference type="InterPro" id="IPR005135">
    <property type="entry name" value="Endo/exonuclease/phosphatase"/>
</dbReference>
<dbReference type="Pfam" id="PF19580">
    <property type="entry name" value="Exo_endo_phos_3"/>
    <property type="match status" value="1"/>
</dbReference>
<dbReference type="PANTHER" id="PTHR42834:SF1">
    <property type="entry name" value="ENDONUCLEASE_EXONUCLEASE_PHOSPHATASE FAMILY PROTEIN (AFU_ORTHOLOGUE AFUA_3G09210)"/>
    <property type="match status" value="1"/>
</dbReference>